<name>A0A1I7S682_BURXY</name>
<keyword evidence="9" id="KW-0496">Mitochondrion</keyword>
<evidence type="ECO:0000313" key="13">
    <source>
        <dbReference type="EMBL" id="CAD5208341.1"/>
    </source>
</evidence>
<evidence type="ECO:0000256" key="4">
    <source>
        <dbReference type="ARBA" id="ARBA00007372"/>
    </source>
</evidence>
<dbReference type="EMBL" id="CAJFDI010000001">
    <property type="protein sequence ID" value="CAD5208341.1"/>
    <property type="molecule type" value="Genomic_DNA"/>
</dbReference>
<dbReference type="Proteomes" id="UP000582659">
    <property type="component" value="Unassembled WGS sequence"/>
</dbReference>
<keyword evidence="11 12" id="KW-1015">Disulfide bond</keyword>
<comment type="similarity">
    <text evidence="4">Belongs to the complex I NDUFS5 subunit family.</text>
</comment>
<dbReference type="eggNOG" id="KOG4110">
    <property type="taxonomic scope" value="Eukaryota"/>
</dbReference>
<evidence type="ECO:0000256" key="6">
    <source>
        <dbReference type="ARBA" id="ARBA00022660"/>
    </source>
</evidence>
<reference evidence="14" key="2">
    <citation type="submission" date="2020-08" db="EMBL/GenBank/DDBJ databases">
        <authorList>
            <person name="Kikuchi T."/>
        </authorList>
    </citation>
    <scope>NUCLEOTIDE SEQUENCE</scope>
    <source>
        <strain evidence="13">Ka4C1</strain>
    </source>
</reference>
<protein>
    <submittedName>
        <fullName evidence="13">(pine wood nematode) hypothetical protein</fullName>
    </submittedName>
    <submittedName>
        <fullName evidence="17">NADH dehydrogenase [ubiquinone] iron-sulfur protein 5</fullName>
    </submittedName>
</protein>
<evidence type="ECO:0000256" key="5">
    <source>
        <dbReference type="ARBA" id="ARBA00022448"/>
    </source>
</evidence>
<dbReference type="InterPro" id="IPR019342">
    <property type="entry name" value="NADH_UbQ_OxRdtase_FeS-su5"/>
</dbReference>
<dbReference type="OrthoDB" id="9992197at2759"/>
<keyword evidence="16" id="KW-1185">Reference proteome</keyword>
<evidence type="ECO:0000313" key="14">
    <source>
        <dbReference type="EMBL" id="CAG9081107.1"/>
    </source>
</evidence>
<evidence type="ECO:0000256" key="2">
    <source>
        <dbReference type="ARBA" id="ARBA00004569"/>
    </source>
</evidence>
<dbReference type="PANTHER" id="PTHR21268">
    <property type="entry name" value="NADH DEHYDROGENASE [UBIQUINONE] IRON-SULFUR PROTEIN 5"/>
    <property type="match status" value="1"/>
</dbReference>
<dbReference type="PANTHER" id="PTHR21268:SF2">
    <property type="entry name" value="NADH DEHYDROGENASE [UBIQUINONE] IRON-SULFUR PROTEIN 5"/>
    <property type="match status" value="1"/>
</dbReference>
<feature type="disulfide bond" evidence="12">
    <location>
        <begin position="75"/>
        <end position="108"/>
    </location>
</feature>
<dbReference type="Proteomes" id="UP000095284">
    <property type="component" value="Unplaced"/>
</dbReference>
<dbReference type="EMBL" id="CAJFCV020000001">
    <property type="protein sequence ID" value="CAG9081107.1"/>
    <property type="molecule type" value="Genomic_DNA"/>
</dbReference>
<dbReference type="GO" id="GO:0005758">
    <property type="term" value="C:mitochondrial intermembrane space"/>
    <property type="evidence" value="ECO:0007669"/>
    <property type="project" value="UniProtKB-SubCell"/>
</dbReference>
<evidence type="ECO:0000256" key="9">
    <source>
        <dbReference type="ARBA" id="ARBA00023128"/>
    </source>
</evidence>
<evidence type="ECO:0000256" key="1">
    <source>
        <dbReference type="ARBA" id="ARBA00003195"/>
    </source>
</evidence>
<evidence type="ECO:0000256" key="8">
    <source>
        <dbReference type="ARBA" id="ARBA00022982"/>
    </source>
</evidence>
<keyword evidence="8" id="KW-0249">Electron transport</keyword>
<keyword evidence="5" id="KW-0813">Transport</keyword>
<accession>A0A1I7S682</accession>
<evidence type="ECO:0000256" key="7">
    <source>
        <dbReference type="ARBA" id="ARBA00022792"/>
    </source>
</evidence>
<evidence type="ECO:0000256" key="11">
    <source>
        <dbReference type="ARBA" id="ARBA00023157"/>
    </source>
</evidence>
<evidence type="ECO:0000313" key="15">
    <source>
        <dbReference type="Proteomes" id="UP000095284"/>
    </source>
</evidence>
<reference evidence="17" key="1">
    <citation type="submission" date="2016-11" db="UniProtKB">
        <authorList>
            <consortium name="WormBaseParasite"/>
        </authorList>
    </citation>
    <scope>IDENTIFICATION</scope>
</reference>
<dbReference type="AlphaFoldDB" id="A0A1I7S682"/>
<keyword evidence="10" id="KW-0472">Membrane</keyword>
<proteinExistence type="inferred from homology"/>
<sequence length="158" mass="18994">MLFMLEGELTRDGEKWVNSIWSRIYAFLEASFAPSFVAFEMANKIPENYQHLEPTFTTPISDYFSLVSSRQGEPCGFFEANFYKCMEAYGAKLGRKYCDLEHRDYSECITRDKQEKRYKAIQAEWEKKYKEGKIDKKFSDHIQYGDFKPDYFRWNRIW</sequence>
<evidence type="ECO:0000313" key="17">
    <source>
        <dbReference type="WBParaSite" id="BXY_0851800.1"/>
    </source>
</evidence>
<feature type="disulfide bond" evidence="12">
    <location>
        <begin position="85"/>
        <end position="98"/>
    </location>
</feature>
<dbReference type="Pfam" id="PF10200">
    <property type="entry name" value="Ndufs5"/>
    <property type="match status" value="1"/>
</dbReference>
<dbReference type="WBParaSite" id="BXY_0851800.1">
    <property type="protein sequence ID" value="BXY_0851800.1"/>
    <property type="gene ID" value="BXY_0851800"/>
</dbReference>
<evidence type="ECO:0000256" key="3">
    <source>
        <dbReference type="ARBA" id="ARBA00004637"/>
    </source>
</evidence>
<gene>
    <name evidence="13" type="ORF">BXYJ_LOCUS577</name>
</gene>
<evidence type="ECO:0000256" key="10">
    <source>
        <dbReference type="ARBA" id="ARBA00023136"/>
    </source>
</evidence>
<dbReference type="Proteomes" id="UP000659654">
    <property type="component" value="Unassembled WGS sequence"/>
</dbReference>
<keyword evidence="7" id="KW-0999">Mitochondrion inner membrane</keyword>
<dbReference type="GO" id="GO:0005743">
    <property type="term" value="C:mitochondrial inner membrane"/>
    <property type="evidence" value="ECO:0007669"/>
    <property type="project" value="UniProtKB-SubCell"/>
</dbReference>
<dbReference type="SMR" id="A0A1I7S682"/>
<comment type="function">
    <text evidence="1">Accessory subunit of the mitochondrial membrane respiratory chain NADH dehydrogenase (Complex I), that is believed not to be involved in catalysis. Complex I functions in the transfer of electrons from NADH to the respiratory chain. The immediate electron acceptor for the enzyme is believed to be ubiquinone.</text>
</comment>
<organism evidence="15 17">
    <name type="scientific">Bursaphelenchus xylophilus</name>
    <name type="common">Pinewood nematode worm</name>
    <name type="synonym">Aphelenchoides xylophilus</name>
    <dbReference type="NCBI Taxonomy" id="6326"/>
    <lineage>
        <taxon>Eukaryota</taxon>
        <taxon>Metazoa</taxon>
        <taxon>Ecdysozoa</taxon>
        <taxon>Nematoda</taxon>
        <taxon>Chromadorea</taxon>
        <taxon>Rhabditida</taxon>
        <taxon>Tylenchina</taxon>
        <taxon>Tylenchomorpha</taxon>
        <taxon>Aphelenchoidea</taxon>
        <taxon>Aphelenchoididae</taxon>
        <taxon>Bursaphelenchus</taxon>
    </lineage>
</organism>
<evidence type="ECO:0000256" key="12">
    <source>
        <dbReference type="PIRSR" id="PIRSR619342-50"/>
    </source>
</evidence>
<keyword evidence="6" id="KW-0679">Respiratory chain</keyword>
<comment type="subcellular location">
    <subcellularLocation>
        <location evidence="3">Mitochondrion inner membrane</location>
        <topology evidence="3">Peripheral membrane protein</topology>
    </subcellularLocation>
    <subcellularLocation>
        <location evidence="2">Mitochondrion intermembrane space</location>
    </subcellularLocation>
</comment>
<evidence type="ECO:0000313" key="16">
    <source>
        <dbReference type="Proteomes" id="UP000659654"/>
    </source>
</evidence>